<dbReference type="InterPro" id="IPR036412">
    <property type="entry name" value="HAD-like_sf"/>
</dbReference>
<dbReference type="Proteomes" id="UP000186720">
    <property type="component" value="Unassembled WGS sequence"/>
</dbReference>
<dbReference type="InterPro" id="IPR035897">
    <property type="entry name" value="Toll_tir_struct_dom_sf"/>
</dbReference>
<keyword evidence="4" id="KW-0028">Amino-acid biosynthesis</keyword>
<evidence type="ECO:0000313" key="13">
    <source>
        <dbReference type="Proteomes" id="UP000186720"/>
    </source>
</evidence>
<gene>
    <name evidence="12" type="ORF">RG47T_5254</name>
</gene>
<dbReference type="InterPro" id="IPR050582">
    <property type="entry name" value="HAD-like_SerB"/>
</dbReference>
<evidence type="ECO:0000256" key="4">
    <source>
        <dbReference type="ARBA" id="ARBA00022605"/>
    </source>
</evidence>
<evidence type="ECO:0000313" key="12">
    <source>
        <dbReference type="EMBL" id="OKS84564.1"/>
    </source>
</evidence>
<evidence type="ECO:0000256" key="10">
    <source>
        <dbReference type="ARBA" id="ARBA00048523"/>
    </source>
</evidence>
<evidence type="ECO:0000256" key="9">
    <source>
        <dbReference type="ARBA" id="ARBA00048138"/>
    </source>
</evidence>
<comment type="cofactor">
    <cofactor evidence="1">
        <name>Mg(2+)</name>
        <dbReference type="ChEBI" id="CHEBI:18420"/>
    </cofactor>
</comment>
<dbReference type="EMBL" id="MPPL01000002">
    <property type="protein sequence ID" value="OKS84564.1"/>
    <property type="molecule type" value="Genomic_DNA"/>
</dbReference>
<evidence type="ECO:0000256" key="5">
    <source>
        <dbReference type="ARBA" id="ARBA00022723"/>
    </source>
</evidence>
<dbReference type="GO" id="GO:0036424">
    <property type="term" value="F:L-phosphoserine phosphatase activity"/>
    <property type="evidence" value="ECO:0007669"/>
    <property type="project" value="TreeGrafter"/>
</dbReference>
<proteinExistence type="predicted"/>
<dbReference type="GO" id="GO:0000287">
    <property type="term" value="F:magnesium ion binding"/>
    <property type="evidence" value="ECO:0007669"/>
    <property type="project" value="TreeGrafter"/>
</dbReference>
<keyword evidence="8" id="KW-0718">Serine biosynthesis</keyword>
<evidence type="ECO:0000256" key="7">
    <source>
        <dbReference type="ARBA" id="ARBA00022842"/>
    </source>
</evidence>
<dbReference type="SUPFAM" id="SSF52200">
    <property type="entry name" value="Toll/Interleukin receptor TIR domain"/>
    <property type="match status" value="1"/>
</dbReference>
<organism evidence="12 13">
    <name type="scientific">Mucilaginibacter polytrichastri</name>
    <dbReference type="NCBI Taxonomy" id="1302689"/>
    <lineage>
        <taxon>Bacteria</taxon>
        <taxon>Pseudomonadati</taxon>
        <taxon>Bacteroidota</taxon>
        <taxon>Sphingobacteriia</taxon>
        <taxon>Sphingobacteriales</taxon>
        <taxon>Sphingobacteriaceae</taxon>
        <taxon>Mucilaginibacter</taxon>
    </lineage>
</organism>
<protein>
    <recommendedName>
        <fullName evidence="3">phosphoserine phosphatase</fullName>
        <ecNumber evidence="3">3.1.3.3</ecNumber>
    </recommendedName>
</protein>
<evidence type="ECO:0000259" key="11">
    <source>
        <dbReference type="PROSITE" id="PS50104"/>
    </source>
</evidence>
<dbReference type="Pfam" id="PF00702">
    <property type="entry name" value="Hydrolase"/>
    <property type="match status" value="1"/>
</dbReference>
<dbReference type="AlphaFoldDB" id="A0A1Q5ZS24"/>
<evidence type="ECO:0000256" key="2">
    <source>
        <dbReference type="ARBA" id="ARBA00005135"/>
    </source>
</evidence>
<dbReference type="EC" id="3.1.3.3" evidence="3"/>
<dbReference type="SUPFAM" id="SSF56784">
    <property type="entry name" value="HAD-like"/>
    <property type="match status" value="1"/>
</dbReference>
<comment type="caution">
    <text evidence="12">The sequence shown here is derived from an EMBL/GenBank/DDBJ whole genome shotgun (WGS) entry which is preliminary data.</text>
</comment>
<evidence type="ECO:0000256" key="8">
    <source>
        <dbReference type="ARBA" id="ARBA00023299"/>
    </source>
</evidence>
<dbReference type="Gene3D" id="3.40.50.10140">
    <property type="entry name" value="Toll/interleukin-1 receptor homology (TIR) domain"/>
    <property type="match status" value="1"/>
</dbReference>
<dbReference type="Gene3D" id="3.40.50.1000">
    <property type="entry name" value="HAD superfamily/HAD-like"/>
    <property type="match status" value="1"/>
</dbReference>
<comment type="catalytic activity">
    <reaction evidence="9">
        <text>O-phospho-L-serine + H2O = L-serine + phosphate</text>
        <dbReference type="Rhea" id="RHEA:21208"/>
        <dbReference type="ChEBI" id="CHEBI:15377"/>
        <dbReference type="ChEBI" id="CHEBI:33384"/>
        <dbReference type="ChEBI" id="CHEBI:43474"/>
        <dbReference type="ChEBI" id="CHEBI:57524"/>
        <dbReference type="EC" id="3.1.3.3"/>
    </reaction>
</comment>
<dbReference type="GO" id="GO:0007165">
    <property type="term" value="P:signal transduction"/>
    <property type="evidence" value="ECO:0007669"/>
    <property type="project" value="InterPro"/>
</dbReference>
<dbReference type="NCBIfam" id="TIGR01488">
    <property type="entry name" value="HAD-SF-IB"/>
    <property type="match status" value="1"/>
</dbReference>
<evidence type="ECO:0000256" key="1">
    <source>
        <dbReference type="ARBA" id="ARBA00001946"/>
    </source>
</evidence>
<accession>A0A1Q5ZS24</accession>
<dbReference type="RefSeq" id="WP_074493915.1">
    <property type="nucleotide sequence ID" value="NZ_FPAM01000021.1"/>
</dbReference>
<keyword evidence="6" id="KW-0378">Hydrolase</keyword>
<evidence type="ECO:0000256" key="6">
    <source>
        <dbReference type="ARBA" id="ARBA00022801"/>
    </source>
</evidence>
<dbReference type="InterPro" id="IPR023214">
    <property type="entry name" value="HAD_sf"/>
</dbReference>
<evidence type="ECO:0000256" key="3">
    <source>
        <dbReference type="ARBA" id="ARBA00012640"/>
    </source>
</evidence>
<dbReference type="PANTHER" id="PTHR43344">
    <property type="entry name" value="PHOSPHOSERINE PHOSPHATASE"/>
    <property type="match status" value="1"/>
</dbReference>
<name>A0A1Q5ZS24_9SPHI</name>
<dbReference type="Pfam" id="PF13676">
    <property type="entry name" value="TIR_2"/>
    <property type="match status" value="1"/>
</dbReference>
<comment type="pathway">
    <text evidence="2">Amino-acid biosynthesis; L-serine biosynthesis; L-serine from 3-phospho-D-glycerate: step 3/3.</text>
</comment>
<dbReference type="STRING" id="1302689.RG47T_5254"/>
<keyword evidence="13" id="KW-1185">Reference proteome</keyword>
<reference evidence="12 13" key="1">
    <citation type="submission" date="2016-11" db="EMBL/GenBank/DDBJ databases">
        <title>Whole Genome Sequencing of Mucilaginibacter polytrichastri RG4-7(T) isolated from the moss sample.</title>
        <authorList>
            <person name="Li Y."/>
        </authorList>
    </citation>
    <scope>NUCLEOTIDE SEQUENCE [LARGE SCALE GENOMIC DNA]</scope>
    <source>
        <strain evidence="12 13">RG4-7</strain>
    </source>
</reference>
<feature type="domain" description="TIR" evidence="11">
    <location>
        <begin position="8"/>
        <end position="144"/>
    </location>
</feature>
<dbReference type="PROSITE" id="PS50104">
    <property type="entry name" value="TIR"/>
    <property type="match status" value="1"/>
</dbReference>
<dbReference type="GO" id="GO:0005737">
    <property type="term" value="C:cytoplasm"/>
    <property type="evidence" value="ECO:0007669"/>
    <property type="project" value="TreeGrafter"/>
</dbReference>
<dbReference type="OrthoDB" id="9790031at2"/>
<dbReference type="GO" id="GO:0006564">
    <property type="term" value="P:L-serine biosynthetic process"/>
    <property type="evidence" value="ECO:0007669"/>
    <property type="project" value="UniProtKB-KW"/>
</dbReference>
<dbReference type="PANTHER" id="PTHR43344:SF2">
    <property type="entry name" value="PHOSPHOSERINE PHOSPHATASE"/>
    <property type="match status" value="1"/>
</dbReference>
<comment type="catalytic activity">
    <reaction evidence="10">
        <text>O-phospho-D-serine + H2O = D-serine + phosphate</text>
        <dbReference type="Rhea" id="RHEA:24873"/>
        <dbReference type="ChEBI" id="CHEBI:15377"/>
        <dbReference type="ChEBI" id="CHEBI:35247"/>
        <dbReference type="ChEBI" id="CHEBI:43474"/>
        <dbReference type="ChEBI" id="CHEBI:58680"/>
        <dbReference type="EC" id="3.1.3.3"/>
    </reaction>
</comment>
<keyword evidence="7" id="KW-0460">Magnesium</keyword>
<dbReference type="InterPro" id="IPR000157">
    <property type="entry name" value="TIR_dom"/>
</dbReference>
<keyword evidence="5" id="KW-0479">Metal-binding</keyword>
<sequence>MSTSSSKKRTKIFISHSALDKEIAQALVELLINGVGLDESLIFCSSVPGHDIPLGVNFNDYIISQLTGYDAQMISLISNSYYNSKYCLYEMGAAWGLCKTKIIPMLLYDMKHANLQDFIHFNQAIMSDDSDQINKLCDHFRDDSSFPRKPVVTNKYESERAKFLAISKKKIRPEPTSPKELIGKKKYDYKYKAVAFDFDGTILQGDNFVYSWKAIWQHLKYSDDVRTTLYKRHYQDSKNYTYQDWCDDCCKHFIAKGFNHKQVKEIFKAKHLKLAEGFELTVKLLKSFGLHIAIISGGVDSFIQEAIPDKTMQSIDEIFVNRFVYGSRGELVKIEAYPNAEADGTGKVRAMESFCAKYGLTPAEVVFVGEGLNDIDVATISGKPLSFPAAKAFDDYNDLDNVTPVYDDNMAGILSHILIPKSSS</sequence>